<organism evidence="1 2">
    <name type="scientific">Vreelandella salicampi</name>
    <dbReference type="NCBI Taxonomy" id="1449798"/>
    <lineage>
        <taxon>Bacteria</taxon>
        <taxon>Pseudomonadati</taxon>
        <taxon>Pseudomonadota</taxon>
        <taxon>Gammaproteobacteria</taxon>
        <taxon>Oceanospirillales</taxon>
        <taxon>Halomonadaceae</taxon>
        <taxon>Vreelandella</taxon>
    </lineage>
</organism>
<evidence type="ECO:0008006" key="3">
    <source>
        <dbReference type="Google" id="ProtNLM"/>
    </source>
</evidence>
<dbReference type="EMBL" id="JACCDF010000001">
    <property type="protein sequence ID" value="NYS59674.1"/>
    <property type="molecule type" value="Genomic_DNA"/>
</dbReference>
<dbReference type="AlphaFoldDB" id="A0A7Z0LIT4"/>
<evidence type="ECO:0000313" key="2">
    <source>
        <dbReference type="Proteomes" id="UP000586119"/>
    </source>
</evidence>
<dbReference type="RefSeq" id="WP_179928985.1">
    <property type="nucleotide sequence ID" value="NZ_JACCDF010000001.1"/>
</dbReference>
<proteinExistence type="predicted"/>
<evidence type="ECO:0000313" key="1">
    <source>
        <dbReference type="EMBL" id="NYS59674.1"/>
    </source>
</evidence>
<accession>A0A7Z0LIT4</accession>
<gene>
    <name evidence="1" type="ORF">HZS81_02700</name>
</gene>
<name>A0A7Z0LIT4_9GAMM</name>
<reference evidence="1 2" key="1">
    <citation type="journal article" date="2015" name="Int. J. Syst. Evol. Microbiol.">
        <title>Halomonas salicampi sp. nov., a halotolerant and alkalitolerant bacterium isolated from a saltern soil.</title>
        <authorList>
            <person name="Lee J.C."/>
            <person name="Kim Y.S."/>
            <person name="Yun B.S."/>
            <person name="Whang K.S."/>
        </authorList>
    </citation>
    <scope>NUCLEOTIDE SEQUENCE [LARGE SCALE GENOMIC DNA]</scope>
    <source>
        <strain evidence="1 2">BH103</strain>
    </source>
</reference>
<comment type="caution">
    <text evidence="1">The sequence shown here is derived from an EMBL/GenBank/DDBJ whole genome shotgun (WGS) entry which is preliminary data.</text>
</comment>
<keyword evidence="2" id="KW-1185">Reference proteome</keyword>
<dbReference type="Proteomes" id="UP000586119">
    <property type="component" value="Unassembled WGS sequence"/>
</dbReference>
<sequence length="276" mass="31537">MAQQRFKSSISGMRNSSRFDSTVYFQDVEVTDLSPIHRFVKQRELLTTILGAENDSAEWRMKANLVTIGIVSSVETYFRSIIRKCLITDDSSRAHSYRNKVSYGAALFHSPDLLPEALLEESTFLTGSRIVKNINDFTGLQLNIQKEPDLSKALDEYEKVCHLRHCIAHRSGHLGSKNAIELGLETFSEHLEKPIVLTFDAINNVFNICHNLVLECNDYIFESILARTVSRGLWTGDLRTDKKNFKPIFELFSPEPSSNEKLRSTYRIFINHFGIV</sequence>
<protein>
    <recommendedName>
        <fullName evidence="3">RiboL-PSP-HEPN domain-containing protein</fullName>
    </recommendedName>
</protein>